<evidence type="ECO:0000313" key="2">
    <source>
        <dbReference type="WBParaSite" id="nRc.2.0.1.t01982-RA"/>
    </source>
</evidence>
<dbReference type="Proteomes" id="UP000887565">
    <property type="component" value="Unplaced"/>
</dbReference>
<dbReference type="AlphaFoldDB" id="A0A915HKW5"/>
<dbReference type="WBParaSite" id="nRc.2.0.1.t01982-RA">
    <property type="protein sequence ID" value="nRc.2.0.1.t01982-RA"/>
    <property type="gene ID" value="nRc.2.0.1.g01982"/>
</dbReference>
<keyword evidence="1" id="KW-1185">Reference proteome</keyword>
<protein>
    <submittedName>
        <fullName evidence="2">Uncharacterized protein</fullName>
    </submittedName>
</protein>
<name>A0A915HKW5_ROMCU</name>
<proteinExistence type="predicted"/>
<sequence length="87" mass="10082">MPLLQGIRLAVFARTSTIKACGIAMTMKPILDDIMALQKEGLSFKNWDDKYFEHNRDCIKLIFQLQSSRKPLTVRFQVIYINGEVYV</sequence>
<accession>A0A915HKW5</accession>
<evidence type="ECO:0000313" key="1">
    <source>
        <dbReference type="Proteomes" id="UP000887565"/>
    </source>
</evidence>
<reference evidence="2" key="1">
    <citation type="submission" date="2022-11" db="UniProtKB">
        <authorList>
            <consortium name="WormBaseParasite"/>
        </authorList>
    </citation>
    <scope>IDENTIFICATION</scope>
</reference>
<organism evidence="1 2">
    <name type="scientific">Romanomermis culicivorax</name>
    <name type="common">Nematode worm</name>
    <dbReference type="NCBI Taxonomy" id="13658"/>
    <lineage>
        <taxon>Eukaryota</taxon>
        <taxon>Metazoa</taxon>
        <taxon>Ecdysozoa</taxon>
        <taxon>Nematoda</taxon>
        <taxon>Enoplea</taxon>
        <taxon>Dorylaimia</taxon>
        <taxon>Mermithida</taxon>
        <taxon>Mermithoidea</taxon>
        <taxon>Mermithidae</taxon>
        <taxon>Romanomermis</taxon>
    </lineage>
</organism>